<reference evidence="5 6" key="1">
    <citation type="submission" date="2015-11" db="EMBL/GenBank/DDBJ databases">
        <title>Genome-wide analysis reveals the secondary metabolome in Streptomyces kanasensis ZX01.</title>
        <authorList>
            <person name="Zhang G."/>
            <person name="Han L."/>
            <person name="Feng J."/>
            <person name="Zhang X."/>
        </authorList>
    </citation>
    <scope>NUCLEOTIDE SEQUENCE [LARGE SCALE GENOMIC DNA]</scope>
    <source>
        <strain evidence="5 6">ZX01</strain>
    </source>
</reference>
<keyword evidence="6" id="KW-1185">Reference proteome</keyword>
<evidence type="ECO:0000256" key="3">
    <source>
        <dbReference type="SAM" id="MobiDB-lite"/>
    </source>
</evidence>
<dbReference type="AlphaFoldDB" id="A0A124EDA3"/>
<evidence type="ECO:0000313" key="6">
    <source>
        <dbReference type="Proteomes" id="UP000054011"/>
    </source>
</evidence>
<dbReference type="SUPFAM" id="SSF46689">
    <property type="entry name" value="Homeodomain-like"/>
    <property type="match status" value="1"/>
</dbReference>
<dbReference type="PANTHER" id="PTHR30055">
    <property type="entry name" value="HTH-TYPE TRANSCRIPTIONAL REGULATOR RUTR"/>
    <property type="match status" value="1"/>
</dbReference>
<proteinExistence type="predicted"/>
<dbReference type="STRING" id="936756.ATE80_03840"/>
<dbReference type="Proteomes" id="UP000054011">
    <property type="component" value="Unassembled WGS sequence"/>
</dbReference>
<evidence type="ECO:0000256" key="2">
    <source>
        <dbReference type="PROSITE-ProRule" id="PRU00335"/>
    </source>
</evidence>
<evidence type="ECO:0000313" key="5">
    <source>
        <dbReference type="EMBL" id="KUH40163.1"/>
    </source>
</evidence>
<feature type="region of interest" description="Disordered" evidence="3">
    <location>
        <begin position="138"/>
        <end position="166"/>
    </location>
</feature>
<dbReference type="GO" id="GO:0003700">
    <property type="term" value="F:DNA-binding transcription factor activity"/>
    <property type="evidence" value="ECO:0007669"/>
    <property type="project" value="TreeGrafter"/>
</dbReference>
<dbReference type="GO" id="GO:0000976">
    <property type="term" value="F:transcription cis-regulatory region binding"/>
    <property type="evidence" value="ECO:0007669"/>
    <property type="project" value="TreeGrafter"/>
</dbReference>
<dbReference type="InterPro" id="IPR001647">
    <property type="entry name" value="HTH_TetR"/>
</dbReference>
<feature type="compositionally biased region" description="Low complexity" evidence="3">
    <location>
        <begin position="85"/>
        <end position="100"/>
    </location>
</feature>
<feature type="DNA-binding region" description="H-T-H motif" evidence="2">
    <location>
        <begin position="25"/>
        <end position="44"/>
    </location>
</feature>
<dbReference type="InterPro" id="IPR050109">
    <property type="entry name" value="HTH-type_TetR-like_transc_reg"/>
</dbReference>
<comment type="caution">
    <text evidence="5">The sequence shown here is derived from an EMBL/GenBank/DDBJ whole genome shotgun (WGS) entry which is preliminary data.</text>
</comment>
<dbReference type="OrthoDB" id="4371863at2"/>
<evidence type="ECO:0000256" key="1">
    <source>
        <dbReference type="ARBA" id="ARBA00023125"/>
    </source>
</evidence>
<accession>A0A124EDA3</accession>
<protein>
    <recommendedName>
        <fullName evidence="4">HTH tetR-type domain-containing protein</fullName>
    </recommendedName>
</protein>
<dbReference type="EMBL" id="LNSV01000005">
    <property type="protein sequence ID" value="KUH40163.1"/>
    <property type="molecule type" value="Genomic_DNA"/>
</dbReference>
<dbReference type="PANTHER" id="PTHR30055:SF146">
    <property type="entry name" value="HTH-TYPE TRANSCRIPTIONAL DUAL REGULATOR CECR"/>
    <property type="match status" value="1"/>
</dbReference>
<feature type="domain" description="HTH tetR-type" evidence="4">
    <location>
        <begin position="2"/>
        <end position="62"/>
    </location>
</feature>
<dbReference type="InterPro" id="IPR009057">
    <property type="entry name" value="Homeodomain-like_sf"/>
</dbReference>
<gene>
    <name evidence="5" type="ORF">ATE80_03840</name>
</gene>
<name>A0A124EDA3_9ACTN</name>
<keyword evidence="1 2" id="KW-0238">DNA-binding</keyword>
<evidence type="ECO:0000259" key="4">
    <source>
        <dbReference type="PROSITE" id="PS50977"/>
    </source>
</evidence>
<dbReference type="Gene3D" id="1.10.357.10">
    <property type="entry name" value="Tetracycline Repressor, domain 2"/>
    <property type="match status" value="1"/>
</dbReference>
<feature type="region of interest" description="Disordered" evidence="3">
    <location>
        <begin position="72"/>
        <end position="100"/>
    </location>
</feature>
<organism evidence="5 6">
    <name type="scientific">Streptomyces kanasensis</name>
    <dbReference type="NCBI Taxonomy" id="936756"/>
    <lineage>
        <taxon>Bacteria</taxon>
        <taxon>Bacillati</taxon>
        <taxon>Actinomycetota</taxon>
        <taxon>Actinomycetes</taxon>
        <taxon>Kitasatosporales</taxon>
        <taxon>Streptomycetaceae</taxon>
        <taxon>Streptomyces</taxon>
    </lineage>
</organism>
<dbReference type="RefSeq" id="WP_058940671.1">
    <property type="nucleotide sequence ID" value="NZ_LNSV01000005.1"/>
</dbReference>
<dbReference type="Pfam" id="PF00440">
    <property type="entry name" value="TetR_N"/>
    <property type="match status" value="1"/>
</dbReference>
<sequence>MSTAREALLDAAHEALCERPWATIRMVDVAASARVSRQTLYNEFGGKDGLARALLRYEADSCLELVVPAGTVAPGTPGTPGTPGSPGAPTDTGDPTGTGDDVVECLAALAERLVRRAEARPLLRALLTGCRCAHLPDPRPARPGGTSRTGTVPHPADAGVPPGAGDLVTRIRDRVQRATGARPPAVEIAVRLAVSQLVVPHPDGAGALVRAALGRVSATSPTAGGR</sequence>
<dbReference type="PROSITE" id="PS50977">
    <property type="entry name" value="HTH_TETR_2"/>
    <property type="match status" value="1"/>
</dbReference>